<dbReference type="PRINTS" id="PR00385">
    <property type="entry name" value="P450"/>
</dbReference>
<protein>
    <submittedName>
        <fullName evidence="4">Cytochrome P450</fullName>
    </submittedName>
</protein>
<dbReference type="PRINTS" id="PR00359">
    <property type="entry name" value="BP450"/>
</dbReference>
<dbReference type="RefSeq" id="WP_231327591.1">
    <property type="nucleotide sequence ID" value="NZ_CP088156.1"/>
</dbReference>
<evidence type="ECO:0000313" key="5">
    <source>
        <dbReference type="Proteomes" id="UP001431010"/>
    </source>
</evidence>
<dbReference type="PANTHER" id="PTHR46696:SF6">
    <property type="entry name" value="P450, PUTATIVE (EUROFUNG)-RELATED"/>
    <property type="match status" value="1"/>
</dbReference>
<keyword evidence="3" id="KW-0408">Iron</keyword>
<keyword evidence="3" id="KW-0503">Monooxygenase</keyword>
<dbReference type="Gene3D" id="1.10.630.10">
    <property type="entry name" value="Cytochrome P450"/>
    <property type="match status" value="1"/>
</dbReference>
<dbReference type="PANTHER" id="PTHR46696">
    <property type="entry name" value="P450, PUTATIVE (EUROFUNG)-RELATED"/>
    <property type="match status" value="1"/>
</dbReference>
<evidence type="ECO:0000256" key="1">
    <source>
        <dbReference type="ARBA" id="ARBA00001971"/>
    </source>
</evidence>
<sequence length="418" mass="47442">MPGSAAQLARCPYGDAAKDFDPFEMRDPFPFYEWARAEAPVFFSNELKYYVVARHADIKAVFEDWRTFSSENAQAPLRPMCDEGKRIMREGGFTAYSGLSARVPPDHTRIRKLVQGCFGPRRFRAIEPEIKAIVNQAIDAFADRGHADFFREFAYDVPALVLFKLVGIPNMDVPRVKSWAVSRALLTWGDLSDDEQVEHARNMVEYWNYCRELVRLRHDDPTDDLPGDLVRLQKEGAEISDEEIAGVLYSALFAGHETTTTLMANGMRELLQRRENWEAIIAEPQLIPNAVEESLRFSPSIVAWRRRALKDAQIGGVPVPKDSNILLLIGSANRDESVFSEPTRFDVRRTDARSHLAFGYGIHTCVGQQLARIEFAIALGELTRRLPGLRLAADQTIDFVHNISFRVPTTLRIEWDVT</sequence>
<dbReference type="InterPro" id="IPR001128">
    <property type="entry name" value="Cyt_P450"/>
</dbReference>
<accession>A0ABY3RMR7</accession>
<keyword evidence="3" id="KW-0349">Heme</keyword>
<comment type="similarity">
    <text evidence="2 3">Belongs to the cytochrome P450 family.</text>
</comment>
<dbReference type="Proteomes" id="UP001431010">
    <property type="component" value="Chromosome"/>
</dbReference>
<name>A0ABY3RMR7_9BRAD</name>
<proteinExistence type="inferred from homology"/>
<dbReference type="SUPFAM" id="SSF48264">
    <property type="entry name" value="Cytochrome P450"/>
    <property type="match status" value="1"/>
</dbReference>
<dbReference type="CDD" id="cd11078">
    <property type="entry name" value="CYP130-like"/>
    <property type="match status" value="1"/>
</dbReference>
<gene>
    <name evidence="4" type="ORF">LQG66_18430</name>
</gene>
<dbReference type="PROSITE" id="PS00086">
    <property type="entry name" value="CYTOCHROME_P450"/>
    <property type="match status" value="1"/>
</dbReference>
<comment type="cofactor">
    <cofactor evidence="1">
        <name>heme</name>
        <dbReference type="ChEBI" id="CHEBI:30413"/>
    </cofactor>
</comment>
<keyword evidence="3" id="KW-0479">Metal-binding</keyword>
<keyword evidence="5" id="KW-1185">Reference proteome</keyword>
<dbReference type="InterPro" id="IPR002397">
    <property type="entry name" value="Cyt_P450_B"/>
</dbReference>
<evidence type="ECO:0000313" key="4">
    <source>
        <dbReference type="EMBL" id="UFZ08142.1"/>
    </source>
</evidence>
<evidence type="ECO:0000256" key="2">
    <source>
        <dbReference type="ARBA" id="ARBA00010617"/>
    </source>
</evidence>
<dbReference type="InterPro" id="IPR036396">
    <property type="entry name" value="Cyt_P450_sf"/>
</dbReference>
<keyword evidence="3" id="KW-0560">Oxidoreductase</keyword>
<dbReference type="InterPro" id="IPR017972">
    <property type="entry name" value="Cyt_P450_CS"/>
</dbReference>
<evidence type="ECO:0000256" key="3">
    <source>
        <dbReference type="RuleBase" id="RU000461"/>
    </source>
</evidence>
<reference evidence="4" key="1">
    <citation type="journal article" date="2024" name="Antonie Van Leeuwenhoek">
        <title>Bradyrhizobium ontarionense sp. nov., a novel bacterial symbiont isolated from Aeschynomene indica (Indian jointvetch), harbours photosynthesis, nitrogen fixation and nitrous oxide (N2O) reductase genes.</title>
        <authorList>
            <person name="Bromfield E.S.P."/>
            <person name="Cloutier S."/>
        </authorList>
    </citation>
    <scope>NUCLEOTIDE SEQUENCE</scope>
    <source>
        <strain evidence="4">A19</strain>
    </source>
</reference>
<dbReference type="Pfam" id="PF00067">
    <property type="entry name" value="p450"/>
    <property type="match status" value="1"/>
</dbReference>
<dbReference type="EMBL" id="CP088156">
    <property type="protein sequence ID" value="UFZ08142.1"/>
    <property type="molecule type" value="Genomic_DNA"/>
</dbReference>
<organism evidence="4 5">
    <name type="scientific">Bradyrhizobium ontarionense</name>
    <dbReference type="NCBI Taxonomy" id="2898149"/>
    <lineage>
        <taxon>Bacteria</taxon>
        <taxon>Pseudomonadati</taxon>
        <taxon>Pseudomonadota</taxon>
        <taxon>Alphaproteobacteria</taxon>
        <taxon>Hyphomicrobiales</taxon>
        <taxon>Nitrobacteraceae</taxon>
        <taxon>Bradyrhizobium</taxon>
    </lineage>
</organism>